<dbReference type="PROSITE" id="PS51257">
    <property type="entry name" value="PROKAR_LIPOPROTEIN"/>
    <property type="match status" value="1"/>
</dbReference>
<evidence type="ECO:0000313" key="2">
    <source>
        <dbReference type="EMBL" id="USV56567.1"/>
    </source>
</evidence>
<dbReference type="PANTHER" id="PTHR30383:SF24">
    <property type="entry name" value="THIOESTERASE 1_PROTEASE 1_LYSOPHOSPHOLIPASE L1"/>
    <property type="match status" value="1"/>
</dbReference>
<dbReference type="AlphaFoldDB" id="A0AAE9MEV4"/>
<name>A0AAE9MEV4_9GAMM</name>
<sequence>MRRCVMGLLCLLLTACGEPGFRPLGAGETILAFGDSLTEGRGASPTQSYPSVLAALSGHPVINAGVSGELSQAGMARLPALLVEHRPALVILLEGGNDILRGSGEAALKANLAAMIEAVQGSGAQLLLVAVPRRSLFATGAPLYAELAEQYQLVLDEEIIGELLRSPEFKSDAVHLNGAGYRALAERLHRTLLDRGAL</sequence>
<evidence type="ECO:0000259" key="1">
    <source>
        <dbReference type="Pfam" id="PF13472"/>
    </source>
</evidence>
<accession>A0AAE9MEV4</accession>
<dbReference type="EMBL" id="CP099717">
    <property type="protein sequence ID" value="USV56567.1"/>
    <property type="molecule type" value="Genomic_DNA"/>
</dbReference>
<dbReference type="PANTHER" id="PTHR30383">
    <property type="entry name" value="THIOESTERASE 1/PROTEASE 1/LYSOPHOSPHOLIPASE L1"/>
    <property type="match status" value="1"/>
</dbReference>
<gene>
    <name evidence="2" type="ORF">NHF51_14565</name>
</gene>
<dbReference type="Proteomes" id="UP001056890">
    <property type="component" value="Chromosome"/>
</dbReference>
<dbReference type="InterPro" id="IPR051532">
    <property type="entry name" value="Ester_Hydrolysis_Enzymes"/>
</dbReference>
<dbReference type="Gene3D" id="3.40.50.1110">
    <property type="entry name" value="SGNH hydrolase"/>
    <property type="match status" value="1"/>
</dbReference>
<keyword evidence="3" id="KW-1185">Reference proteome</keyword>
<organism evidence="2 3">
    <name type="scientific">Aeromonas encheleia</name>
    <dbReference type="NCBI Taxonomy" id="73010"/>
    <lineage>
        <taxon>Bacteria</taxon>
        <taxon>Pseudomonadati</taxon>
        <taxon>Pseudomonadota</taxon>
        <taxon>Gammaproteobacteria</taxon>
        <taxon>Aeromonadales</taxon>
        <taxon>Aeromonadaceae</taxon>
        <taxon>Aeromonas</taxon>
    </lineage>
</organism>
<dbReference type="InterPro" id="IPR013830">
    <property type="entry name" value="SGNH_hydro"/>
</dbReference>
<dbReference type="RefSeq" id="WP_252994791.1">
    <property type="nucleotide sequence ID" value="NZ_CP099717.1"/>
</dbReference>
<reference evidence="2" key="1">
    <citation type="submission" date="2022-06" db="EMBL/GenBank/DDBJ databases">
        <title>Complete Genome of Aeromonas sp. Strain SOD01 Isolated from an Urban Freshwater Stream.</title>
        <authorList>
            <person name="Williams L.E."/>
            <person name="Brysgel T."/>
            <person name="Capestro E.M."/>
            <person name="Foltz G.V."/>
            <person name="Gardner A.E."/>
            <person name="Ingrassia J."/>
            <person name="Peterson E."/>
            <person name="Arruda J."/>
            <person name="Flaherty I."/>
            <person name="Hunt M."/>
            <person name="Pappas G."/>
            <person name="Ramsaran S."/>
            <person name="Rocha M."/>
        </authorList>
    </citation>
    <scope>NUCLEOTIDE SEQUENCE</scope>
    <source>
        <strain evidence="2">SOD01</strain>
    </source>
</reference>
<dbReference type="Pfam" id="PF13472">
    <property type="entry name" value="Lipase_GDSL_2"/>
    <property type="match status" value="1"/>
</dbReference>
<dbReference type="InterPro" id="IPR036514">
    <property type="entry name" value="SGNH_hydro_sf"/>
</dbReference>
<dbReference type="GO" id="GO:0004622">
    <property type="term" value="F:phosphatidylcholine lysophospholipase activity"/>
    <property type="evidence" value="ECO:0007669"/>
    <property type="project" value="TreeGrafter"/>
</dbReference>
<evidence type="ECO:0000313" key="3">
    <source>
        <dbReference type="Proteomes" id="UP001056890"/>
    </source>
</evidence>
<dbReference type="SUPFAM" id="SSF52266">
    <property type="entry name" value="SGNH hydrolase"/>
    <property type="match status" value="1"/>
</dbReference>
<proteinExistence type="predicted"/>
<protein>
    <submittedName>
        <fullName evidence="2">GDSL-type esterase/lipase family protein</fullName>
    </submittedName>
</protein>
<feature type="domain" description="SGNH hydrolase-type esterase" evidence="1">
    <location>
        <begin position="32"/>
        <end position="183"/>
    </location>
</feature>